<dbReference type="AlphaFoldDB" id="A0A5J4ZG87"/>
<accession>A0A5J4ZG87</accession>
<keyword evidence="3" id="KW-1185">Reference proteome</keyword>
<sequence length="218" mass="22994">MVPALRALTVLQHLLHVGLLVQGGEPLDSTTEIVKDDRNVKQSAFGDNEKKTEFLSNSLSTGVGVEGGKGDVLKPVQLCPAECVVLKTKPSIDAKNIRVDIEGVGIDVVAIEKVGVDVEKVEGDDVGVEMVGVDVEKVGVDDVGVEMVGVDFEKVEKVGGDYVGGETVGVDFEKVGGDYVGGEMVGGDYVGGETFGVDVEKPDKVGDLFLSKTRVYNR</sequence>
<evidence type="ECO:0000256" key="1">
    <source>
        <dbReference type="SAM" id="SignalP"/>
    </source>
</evidence>
<keyword evidence="1" id="KW-0732">Signal</keyword>
<evidence type="ECO:0000313" key="2">
    <source>
        <dbReference type="EMBL" id="KAA8517683.1"/>
    </source>
</evidence>
<evidence type="ECO:0000313" key="3">
    <source>
        <dbReference type="Proteomes" id="UP000325577"/>
    </source>
</evidence>
<gene>
    <name evidence="2" type="ORF">F0562_015157</name>
</gene>
<dbReference type="Proteomes" id="UP000325577">
    <property type="component" value="Linkage Group LG7"/>
</dbReference>
<feature type="chain" id="PRO_5023917543" evidence="1">
    <location>
        <begin position="24"/>
        <end position="218"/>
    </location>
</feature>
<dbReference type="EMBL" id="CM018050">
    <property type="protein sequence ID" value="KAA8517683.1"/>
    <property type="molecule type" value="Genomic_DNA"/>
</dbReference>
<proteinExistence type="predicted"/>
<protein>
    <submittedName>
        <fullName evidence="2">Uncharacterized protein</fullName>
    </submittedName>
</protein>
<name>A0A5J4ZG87_9ASTE</name>
<feature type="signal peptide" evidence="1">
    <location>
        <begin position="1"/>
        <end position="23"/>
    </location>
</feature>
<organism evidence="2 3">
    <name type="scientific">Nyssa sinensis</name>
    <dbReference type="NCBI Taxonomy" id="561372"/>
    <lineage>
        <taxon>Eukaryota</taxon>
        <taxon>Viridiplantae</taxon>
        <taxon>Streptophyta</taxon>
        <taxon>Embryophyta</taxon>
        <taxon>Tracheophyta</taxon>
        <taxon>Spermatophyta</taxon>
        <taxon>Magnoliopsida</taxon>
        <taxon>eudicotyledons</taxon>
        <taxon>Gunneridae</taxon>
        <taxon>Pentapetalae</taxon>
        <taxon>asterids</taxon>
        <taxon>Cornales</taxon>
        <taxon>Nyssaceae</taxon>
        <taxon>Nyssa</taxon>
    </lineage>
</organism>
<reference evidence="2 3" key="1">
    <citation type="submission" date="2019-09" db="EMBL/GenBank/DDBJ databases">
        <title>A chromosome-level genome assembly of the Chinese tupelo Nyssa sinensis.</title>
        <authorList>
            <person name="Yang X."/>
            <person name="Kang M."/>
            <person name="Yang Y."/>
            <person name="Xiong H."/>
            <person name="Wang M."/>
            <person name="Zhang Z."/>
            <person name="Wang Z."/>
            <person name="Wu H."/>
            <person name="Ma T."/>
            <person name="Liu J."/>
            <person name="Xi Z."/>
        </authorList>
    </citation>
    <scope>NUCLEOTIDE SEQUENCE [LARGE SCALE GENOMIC DNA]</scope>
    <source>
        <strain evidence="2">J267</strain>
        <tissue evidence="2">Leaf</tissue>
    </source>
</reference>